<reference evidence="3 4" key="1">
    <citation type="submission" date="2014-03" db="EMBL/GenBank/DDBJ databases">
        <title>Draft genome of the hookworm Oesophagostomum dentatum.</title>
        <authorList>
            <person name="Mitreva M."/>
        </authorList>
    </citation>
    <scope>NUCLEOTIDE SEQUENCE [LARGE SCALE GENOMIC DNA]</scope>
    <source>
        <strain evidence="3 4">OD-Hann</strain>
    </source>
</reference>
<feature type="region of interest" description="Disordered" evidence="1">
    <location>
        <begin position="20"/>
        <end position="147"/>
    </location>
</feature>
<gene>
    <name evidence="3" type="ORF">OESDEN_18288</name>
</gene>
<sequence>MYSLFVDEVDLILAGRRDDVTTPTMRASFDYVSRPPPGPRRELPGPAPPPIYPAPPPRYPAPAPQYPAPSPAYPRDEAAPPVVPYVRERPEPHPETRPGPSERRERPEPAPQTERPQPPPPPRERPQAPPPRERPQPVPPRFHPRPPVDELTIIRRDKAIHLIALNNPYDGNMYGMRGADLQCYREARMAGFTTTF</sequence>
<dbReference type="InterPro" id="IPR016187">
    <property type="entry name" value="CTDL_fold"/>
</dbReference>
<evidence type="ECO:0000259" key="2">
    <source>
        <dbReference type="Pfam" id="PF06482"/>
    </source>
</evidence>
<feature type="domain" description="Collagenase NC10/endostatin" evidence="2">
    <location>
        <begin position="160"/>
        <end position="196"/>
    </location>
</feature>
<feature type="compositionally biased region" description="Pro residues" evidence="1">
    <location>
        <begin position="45"/>
        <end position="72"/>
    </location>
</feature>
<dbReference type="Gene3D" id="3.10.100.10">
    <property type="entry name" value="Mannose-Binding Protein A, subunit A"/>
    <property type="match status" value="1"/>
</dbReference>
<protein>
    <recommendedName>
        <fullName evidence="2">Collagenase NC10/endostatin domain-containing protein</fullName>
    </recommendedName>
</protein>
<evidence type="ECO:0000256" key="1">
    <source>
        <dbReference type="SAM" id="MobiDB-lite"/>
    </source>
</evidence>
<dbReference type="EMBL" id="KN582945">
    <property type="protein sequence ID" value="KHJ82021.1"/>
    <property type="molecule type" value="Genomic_DNA"/>
</dbReference>
<dbReference type="PRINTS" id="PR01217">
    <property type="entry name" value="PRICHEXTENSN"/>
</dbReference>
<feature type="compositionally biased region" description="Basic and acidic residues" evidence="1">
    <location>
        <begin position="86"/>
        <end position="108"/>
    </location>
</feature>
<organism evidence="3 4">
    <name type="scientific">Oesophagostomum dentatum</name>
    <name type="common">Nodular worm</name>
    <dbReference type="NCBI Taxonomy" id="61180"/>
    <lineage>
        <taxon>Eukaryota</taxon>
        <taxon>Metazoa</taxon>
        <taxon>Ecdysozoa</taxon>
        <taxon>Nematoda</taxon>
        <taxon>Chromadorea</taxon>
        <taxon>Rhabditida</taxon>
        <taxon>Rhabditina</taxon>
        <taxon>Rhabditomorpha</taxon>
        <taxon>Strongyloidea</taxon>
        <taxon>Strongylidae</taxon>
        <taxon>Oesophagostomum</taxon>
    </lineage>
</organism>
<feature type="non-terminal residue" evidence="3">
    <location>
        <position position="196"/>
    </location>
</feature>
<name>A0A0B1SDQ0_OESDE</name>
<dbReference type="SUPFAM" id="SSF56436">
    <property type="entry name" value="C-type lectin-like"/>
    <property type="match status" value="1"/>
</dbReference>
<dbReference type="InterPro" id="IPR016186">
    <property type="entry name" value="C-type_lectin-like/link_sf"/>
</dbReference>
<feature type="compositionally biased region" description="Basic and acidic residues" evidence="1">
    <location>
        <begin position="122"/>
        <end position="135"/>
    </location>
</feature>
<evidence type="ECO:0000313" key="4">
    <source>
        <dbReference type="Proteomes" id="UP000053660"/>
    </source>
</evidence>
<proteinExistence type="predicted"/>
<dbReference type="InterPro" id="IPR010515">
    <property type="entry name" value="Collagenase_NC10/endostatin"/>
</dbReference>
<keyword evidence="4" id="KW-1185">Reference proteome</keyword>
<dbReference type="AlphaFoldDB" id="A0A0B1SDQ0"/>
<accession>A0A0B1SDQ0</accession>
<dbReference type="OrthoDB" id="5983381at2759"/>
<dbReference type="Pfam" id="PF06482">
    <property type="entry name" value="Endostatin"/>
    <property type="match status" value="1"/>
</dbReference>
<dbReference type="Proteomes" id="UP000053660">
    <property type="component" value="Unassembled WGS sequence"/>
</dbReference>
<evidence type="ECO:0000313" key="3">
    <source>
        <dbReference type="EMBL" id="KHJ82021.1"/>
    </source>
</evidence>